<feature type="compositionally biased region" description="Polar residues" evidence="1">
    <location>
        <begin position="1"/>
        <end position="29"/>
    </location>
</feature>
<proteinExistence type="predicted"/>
<organism evidence="2 3">
    <name type="scientific">Geodia barretti</name>
    <name type="common">Barrett's horny sponge</name>
    <dbReference type="NCBI Taxonomy" id="519541"/>
    <lineage>
        <taxon>Eukaryota</taxon>
        <taxon>Metazoa</taxon>
        <taxon>Porifera</taxon>
        <taxon>Demospongiae</taxon>
        <taxon>Heteroscleromorpha</taxon>
        <taxon>Tetractinellida</taxon>
        <taxon>Astrophorina</taxon>
        <taxon>Geodiidae</taxon>
        <taxon>Geodia</taxon>
    </lineage>
</organism>
<sequence>MSSSKGYQGTGTQADLKNHGEQCNPNNSKYEGHEKGYTGTGTKSDLNNHADQRNPNNSKYTPTGGK</sequence>
<evidence type="ECO:0000256" key="1">
    <source>
        <dbReference type="SAM" id="MobiDB-lite"/>
    </source>
</evidence>
<evidence type="ECO:0000313" key="3">
    <source>
        <dbReference type="Proteomes" id="UP001174909"/>
    </source>
</evidence>
<dbReference type="EMBL" id="CASHTH010001919">
    <property type="protein sequence ID" value="CAI8021883.1"/>
    <property type="molecule type" value="Genomic_DNA"/>
</dbReference>
<protein>
    <submittedName>
        <fullName evidence="2">Uncharacterized protein</fullName>
    </submittedName>
</protein>
<name>A0AA35S1U8_GEOBA</name>
<dbReference type="AlphaFoldDB" id="A0AA35S1U8"/>
<evidence type="ECO:0000313" key="2">
    <source>
        <dbReference type="EMBL" id="CAI8021883.1"/>
    </source>
</evidence>
<feature type="compositionally biased region" description="Polar residues" evidence="1">
    <location>
        <begin position="53"/>
        <end position="66"/>
    </location>
</feature>
<reference evidence="2" key="1">
    <citation type="submission" date="2023-03" db="EMBL/GenBank/DDBJ databases">
        <authorList>
            <person name="Steffen K."/>
            <person name="Cardenas P."/>
        </authorList>
    </citation>
    <scope>NUCLEOTIDE SEQUENCE</scope>
</reference>
<comment type="caution">
    <text evidence="2">The sequence shown here is derived from an EMBL/GenBank/DDBJ whole genome shotgun (WGS) entry which is preliminary data.</text>
</comment>
<accession>A0AA35S1U8</accession>
<keyword evidence="3" id="KW-1185">Reference proteome</keyword>
<gene>
    <name evidence="2" type="ORF">GBAR_LOCUS12893</name>
</gene>
<dbReference type="Proteomes" id="UP001174909">
    <property type="component" value="Unassembled WGS sequence"/>
</dbReference>
<feature type="region of interest" description="Disordered" evidence="1">
    <location>
        <begin position="1"/>
        <end position="66"/>
    </location>
</feature>